<feature type="transmembrane region" description="Helical" evidence="9">
    <location>
        <begin position="314"/>
        <end position="333"/>
    </location>
</feature>
<reference evidence="10 11" key="1">
    <citation type="journal article" date="2013" name="Genome Biol.">
        <title>Genome of Acanthamoeba castellanii highlights extensive lateral gene transfer and early evolution of tyrosine kinase signaling.</title>
        <authorList>
            <person name="Clarke M."/>
            <person name="Lohan A.J."/>
            <person name="Liu B."/>
            <person name="Lagkouvardos I."/>
            <person name="Roy S."/>
            <person name="Zafar N."/>
            <person name="Bertelli C."/>
            <person name="Schilde C."/>
            <person name="Kianianmomeni A."/>
            <person name="Burglin T.R."/>
            <person name="Frech C."/>
            <person name="Turcotte B."/>
            <person name="Kopec K.O."/>
            <person name="Synnott J.M."/>
            <person name="Choo C."/>
            <person name="Paponov I."/>
            <person name="Finkler A."/>
            <person name="Soon Heng Tan C."/>
            <person name="Hutchins A.P."/>
            <person name="Weinmeier T."/>
            <person name="Rattei T."/>
            <person name="Chu J.S."/>
            <person name="Gimenez G."/>
            <person name="Irimia M."/>
            <person name="Rigden D.J."/>
            <person name="Fitzpatrick D.A."/>
            <person name="Lorenzo-Morales J."/>
            <person name="Bateman A."/>
            <person name="Chiu C.H."/>
            <person name="Tang P."/>
            <person name="Hegemann P."/>
            <person name="Fromm H."/>
            <person name="Raoult D."/>
            <person name="Greub G."/>
            <person name="Miranda-Saavedra D."/>
            <person name="Chen N."/>
            <person name="Nash P."/>
            <person name="Ginger M.L."/>
            <person name="Horn M."/>
            <person name="Schaap P."/>
            <person name="Caler L."/>
            <person name="Loftus B."/>
        </authorList>
    </citation>
    <scope>NUCLEOTIDE SEQUENCE [LARGE SCALE GENOMIC DNA]</scope>
    <source>
        <strain evidence="10 11">Neff</strain>
    </source>
</reference>
<comment type="subcellular location">
    <subcellularLocation>
        <location evidence="1">Membrane</location>
        <topology evidence="1">Multi-pass membrane protein</topology>
    </subcellularLocation>
</comment>
<dbReference type="OrthoDB" id="196709at2759"/>
<evidence type="ECO:0000256" key="3">
    <source>
        <dbReference type="ARBA" id="ARBA00008321"/>
    </source>
</evidence>
<feature type="region of interest" description="Disordered" evidence="8">
    <location>
        <begin position="1"/>
        <end position="47"/>
    </location>
</feature>
<dbReference type="PANTHER" id="PTHR12982">
    <property type="entry name" value="PHOSPHATIDYLINOSITOL GLYCAN, CLASS C"/>
    <property type="match status" value="1"/>
</dbReference>
<evidence type="ECO:0000256" key="8">
    <source>
        <dbReference type="SAM" id="MobiDB-lite"/>
    </source>
</evidence>
<dbReference type="STRING" id="1257118.L8GEH1"/>
<evidence type="ECO:0000256" key="4">
    <source>
        <dbReference type="ARBA" id="ARBA00022502"/>
    </source>
</evidence>
<dbReference type="GO" id="GO:0000506">
    <property type="term" value="C:glycosylphosphatidylinositol-N-acetylglucosaminyltransferase (GPI-GnT) complex"/>
    <property type="evidence" value="ECO:0007669"/>
    <property type="project" value="TreeGrafter"/>
</dbReference>
<keyword evidence="11" id="KW-1185">Reference proteome</keyword>
<keyword evidence="7 9" id="KW-0472">Membrane</keyword>
<evidence type="ECO:0000313" key="11">
    <source>
        <dbReference type="Proteomes" id="UP000011083"/>
    </source>
</evidence>
<feature type="transmembrane region" description="Helical" evidence="9">
    <location>
        <begin position="233"/>
        <end position="253"/>
    </location>
</feature>
<dbReference type="PANTHER" id="PTHR12982:SF0">
    <property type="entry name" value="PHOSPHATIDYLINOSITOL N-ACETYLGLUCOSAMINYLTRANSFERASE SUBUNIT C"/>
    <property type="match status" value="1"/>
</dbReference>
<dbReference type="VEuPathDB" id="AmoebaDB:ACA1_121240"/>
<evidence type="ECO:0000313" key="10">
    <source>
        <dbReference type="EMBL" id="ELR11427.1"/>
    </source>
</evidence>
<dbReference type="Proteomes" id="UP000011083">
    <property type="component" value="Unassembled WGS sequence"/>
</dbReference>
<feature type="compositionally biased region" description="Basic and acidic residues" evidence="8">
    <location>
        <begin position="14"/>
        <end position="24"/>
    </location>
</feature>
<sequence length="386" mass="43500">MEQLGGVATAEAEEVPRPEAKPDMTADCGVKKKKKGQHGRGDRTTKEDVYERFRQVAAGHQAAAPAIHLYCPWDGHKFVRDETSCPECSTPRGTTNGKAPWRKVLYEDQPYEDNYTHKPTFLIGMITNANKREYDTVMLIIDSAAVTAQISIIALFILMFIAIYNESVSLQLTLAGEALLLIAGFVLRRMIDPRFTEKYLLRGVRSLVVLVCTLFGLSPVLKTLVESVSNDTIWALTIFFFVLHLAFADYSYLQGNAERMSAPVSLNAAIFASVLLGSRLSGSMQVFTLLCFAVLIFALFPMIRHHVKRKSLRLHLWLTWGMVAIVTVCLFNVYPLVAYAYTSTIVFTTFICPMWLKWMQRYKYEINGPWDEAVPAVENRSDLQSS</sequence>
<comment type="pathway">
    <text evidence="2">Glycolipid biosynthesis; glycosylphosphatidylinositol-anchor biosynthesis.</text>
</comment>
<dbReference type="KEGG" id="acan:ACA1_121240"/>
<protein>
    <submittedName>
        <fullName evidence="10">Phosphatidylinositol Nacetylglucosaminyltransferase subunit c, putative</fullName>
    </submittedName>
</protein>
<keyword evidence="10" id="KW-0808">Transferase</keyword>
<evidence type="ECO:0000256" key="9">
    <source>
        <dbReference type="SAM" id="Phobius"/>
    </source>
</evidence>
<keyword evidence="5 9" id="KW-0812">Transmembrane</keyword>
<dbReference type="UniPathway" id="UPA00196"/>
<feature type="transmembrane region" description="Helical" evidence="9">
    <location>
        <begin position="284"/>
        <end position="302"/>
    </location>
</feature>
<dbReference type="GeneID" id="14911904"/>
<accession>L8GEH1</accession>
<organism evidence="10 11">
    <name type="scientific">Acanthamoeba castellanii (strain ATCC 30010 / Neff)</name>
    <dbReference type="NCBI Taxonomy" id="1257118"/>
    <lineage>
        <taxon>Eukaryota</taxon>
        <taxon>Amoebozoa</taxon>
        <taxon>Discosea</taxon>
        <taxon>Longamoebia</taxon>
        <taxon>Centramoebida</taxon>
        <taxon>Acanthamoebidae</taxon>
        <taxon>Acanthamoeba</taxon>
    </lineage>
</organism>
<keyword evidence="6 9" id="KW-1133">Transmembrane helix</keyword>
<evidence type="ECO:0000256" key="7">
    <source>
        <dbReference type="ARBA" id="ARBA00023136"/>
    </source>
</evidence>
<dbReference type="InterPro" id="IPR009450">
    <property type="entry name" value="Plno_GlcNAc_GPI2"/>
</dbReference>
<evidence type="ECO:0000256" key="1">
    <source>
        <dbReference type="ARBA" id="ARBA00004141"/>
    </source>
</evidence>
<feature type="transmembrane region" description="Helical" evidence="9">
    <location>
        <begin position="260"/>
        <end position="278"/>
    </location>
</feature>
<evidence type="ECO:0000256" key="6">
    <source>
        <dbReference type="ARBA" id="ARBA00022989"/>
    </source>
</evidence>
<keyword evidence="4" id="KW-0337">GPI-anchor biosynthesis</keyword>
<dbReference type="EMBL" id="KB008151">
    <property type="protein sequence ID" value="ELR11427.1"/>
    <property type="molecule type" value="Genomic_DNA"/>
</dbReference>
<comment type="similarity">
    <text evidence="3">Belongs to the PIGC family.</text>
</comment>
<name>L8GEH1_ACACF</name>
<gene>
    <name evidence="10" type="ORF">ACA1_121240</name>
</gene>
<feature type="transmembrane region" description="Helical" evidence="9">
    <location>
        <begin position="339"/>
        <end position="356"/>
    </location>
</feature>
<dbReference type="GO" id="GO:0016740">
    <property type="term" value="F:transferase activity"/>
    <property type="evidence" value="ECO:0007669"/>
    <property type="project" value="UniProtKB-KW"/>
</dbReference>
<dbReference type="Pfam" id="PF06432">
    <property type="entry name" value="GPI2"/>
    <property type="match status" value="1"/>
</dbReference>
<dbReference type="RefSeq" id="XP_004333440.1">
    <property type="nucleotide sequence ID" value="XM_004333392.1"/>
</dbReference>
<dbReference type="GO" id="GO:0006506">
    <property type="term" value="P:GPI anchor biosynthetic process"/>
    <property type="evidence" value="ECO:0007669"/>
    <property type="project" value="UniProtKB-UniPathway"/>
</dbReference>
<dbReference type="OMA" id="QIFVLWL"/>
<dbReference type="AlphaFoldDB" id="L8GEH1"/>
<feature type="transmembrane region" description="Helical" evidence="9">
    <location>
        <begin position="170"/>
        <end position="187"/>
    </location>
</feature>
<feature type="transmembrane region" description="Helical" evidence="9">
    <location>
        <begin position="139"/>
        <end position="164"/>
    </location>
</feature>
<evidence type="ECO:0000256" key="2">
    <source>
        <dbReference type="ARBA" id="ARBA00004687"/>
    </source>
</evidence>
<proteinExistence type="inferred from homology"/>
<feature type="transmembrane region" description="Helical" evidence="9">
    <location>
        <begin position="199"/>
        <end position="221"/>
    </location>
</feature>
<evidence type="ECO:0000256" key="5">
    <source>
        <dbReference type="ARBA" id="ARBA00022692"/>
    </source>
</evidence>